<evidence type="ECO:0000313" key="2">
    <source>
        <dbReference type="Proteomes" id="UP000637423"/>
    </source>
</evidence>
<dbReference type="EMBL" id="BMED01000007">
    <property type="protein sequence ID" value="GGC96899.1"/>
    <property type="molecule type" value="Genomic_DNA"/>
</dbReference>
<protein>
    <recommendedName>
        <fullName evidence="3">HPr-rel-A system PqqD family peptide chaperone</fullName>
    </recommendedName>
</protein>
<comment type="caution">
    <text evidence="1">The sequence shown here is derived from an EMBL/GenBank/DDBJ whole genome shotgun (WGS) entry which is preliminary data.</text>
</comment>
<keyword evidence="2" id="KW-1185">Reference proteome</keyword>
<dbReference type="Proteomes" id="UP000637423">
    <property type="component" value="Unassembled WGS sequence"/>
</dbReference>
<gene>
    <name evidence="1" type="ORF">GCM10011396_50450</name>
</gene>
<sequence length="89" mass="9686">MKWRAIAGGSSMRNWGDEYVVYNPLSGDSHLLGLAGGQILLKLQQAPLDSKALMEQLATDWQFDSEQDAIAQIDALLTDLGALALIERA</sequence>
<dbReference type="AlphaFoldDB" id="A0A916V035"/>
<proteinExistence type="predicted"/>
<dbReference type="NCBIfam" id="TIGR04353">
    <property type="entry name" value="PqqD_rel_X"/>
    <property type="match status" value="1"/>
</dbReference>
<accession>A0A916V035</accession>
<evidence type="ECO:0008006" key="3">
    <source>
        <dbReference type="Google" id="ProtNLM"/>
    </source>
</evidence>
<evidence type="ECO:0000313" key="1">
    <source>
        <dbReference type="EMBL" id="GGC96899.1"/>
    </source>
</evidence>
<dbReference type="InterPro" id="IPR027599">
    <property type="entry name" value="PqqD-rel_X"/>
</dbReference>
<reference evidence="1" key="1">
    <citation type="journal article" date="2014" name="Int. J. Syst. Evol. Microbiol.">
        <title>Complete genome sequence of Corynebacterium casei LMG S-19264T (=DSM 44701T), isolated from a smear-ripened cheese.</title>
        <authorList>
            <consortium name="US DOE Joint Genome Institute (JGI-PGF)"/>
            <person name="Walter F."/>
            <person name="Albersmeier A."/>
            <person name="Kalinowski J."/>
            <person name="Ruckert C."/>
        </authorList>
    </citation>
    <scope>NUCLEOTIDE SEQUENCE</scope>
    <source>
        <strain evidence="1">CGMCC 1.10998</strain>
    </source>
</reference>
<name>A0A916V035_9BURK</name>
<organism evidence="1 2">
    <name type="scientific">Undibacterium terreum</name>
    <dbReference type="NCBI Taxonomy" id="1224302"/>
    <lineage>
        <taxon>Bacteria</taxon>
        <taxon>Pseudomonadati</taxon>
        <taxon>Pseudomonadota</taxon>
        <taxon>Betaproteobacteria</taxon>
        <taxon>Burkholderiales</taxon>
        <taxon>Oxalobacteraceae</taxon>
        <taxon>Undibacterium</taxon>
    </lineage>
</organism>
<reference evidence="1" key="2">
    <citation type="submission" date="2020-09" db="EMBL/GenBank/DDBJ databases">
        <authorList>
            <person name="Sun Q."/>
            <person name="Zhou Y."/>
        </authorList>
    </citation>
    <scope>NUCLEOTIDE SEQUENCE</scope>
    <source>
        <strain evidence="1">CGMCC 1.10998</strain>
    </source>
</reference>